<dbReference type="OrthoDB" id="191270at2759"/>
<accession>A0A8E2JX45</accession>
<keyword evidence="1 3" id="KW-0210">Decarboxylase</keyword>
<dbReference type="GO" id="GO:0016831">
    <property type="term" value="F:carboxy-lyase activity"/>
    <property type="evidence" value="ECO:0007669"/>
    <property type="project" value="UniProtKB-KW"/>
</dbReference>
<dbReference type="GO" id="GO:0005829">
    <property type="term" value="C:cytosol"/>
    <property type="evidence" value="ECO:0007669"/>
    <property type="project" value="TreeGrafter"/>
</dbReference>
<evidence type="ECO:0000256" key="2">
    <source>
        <dbReference type="ARBA" id="ARBA00023239"/>
    </source>
</evidence>
<sequence>MVIVDIHTHIYPPTFVSLLRSRTTVPYIRAFPDAPDSSRLIILPGEDDPATPSTSRGRPVGPQYWDIVEKIAFMDTHKIDVSVISLANPWLDFLPAHEAGEAARRINDDVDGLCARYPGRLYAFGTLPLSAPAETVVAEVERLAGMKHMRGIIMGTSGLGQGLDDPALDPIYAALERHGQVVFLHPHYGLPASVYGPRASEYGHVLPLALGFPLETTIAVTRMLLSGVWDRFRNLQVLIAHSGGTLPFLAGRIESCIEHDGHLKGEGKLEGRRSVWDVLQKNIYLDAVIYSEVGLKAAVDASGPDRLLFGTDHPFFPPLEDEAKEWTSVNTNYQAIKVGFSGDEKSVHDVLGNNAVRILKLDGIHS</sequence>
<name>A0A8E2JX45_9PEZI</name>
<evidence type="ECO:0000256" key="1">
    <source>
        <dbReference type="ARBA" id="ARBA00022793"/>
    </source>
</evidence>
<dbReference type="EMBL" id="KV748881">
    <property type="protein sequence ID" value="OCL12394.1"/>
    <property type="molecule type" value="Genomic_DNA"/>
</dbReference>
<dbReference type="PANTHER" id="PTHR21240">
    <property type="entry name" value="2-AMINO-3-CARBOXYLMUCONATE-6-SEMIALDEHYDE DECARBOXYLASE"/>
    <property type="match status" value="1"/>
</dbReference>
<keyword evidence="2 3" id="KW-0456">Lyase</keyword>
<dbReference type="AlphaFoldDB" id="A0A8E2JX45"/>
<dbReference type="FunFam" id="3.20.20.140:FF:000055">
    <property type="entry name" value="Uracil-5-carboxylate decarboxylase"/>
    <property type="match status" value="1"/>
</dbReference>
<dbReference type="GO" id="GO:0019748">
    <property type="term" value="P:secondary metabolic process"/>
    <property type="evidence" value="ECO:0007669"/>
    <property type="project" value="TreeGrafter"/>
</dbReference>
<dbReference type="InterPro" id="IPR032466">
    <property type="entry name" value="Metal_Hydrolase"/>
</dbReference>
<gene>
    <name evidence="5" type="ORF">AOQ84DRAFT_155086</name>
</gene>
<comment type="similarity">
    <text evidence="3">Belongs to the metallo-dependent hydrolases superfamily.</text>
</comment>
<dbReference type="Proteomes" id="UP000250140">
    <property type="component" value="Unassembled WGS sequence"/>
</dbReference>
<organism evidence="5 6">
    <name type="scientific">Glonium stellatum</name>
    <dbReference type="NCBI Taxonomy" id="574774"/>
    <lineage>
        <taxon>Eukaryota</taxon>
        <taxon>Fungi</taxon>
        <taxon>Dikarya</taxon>
        <taxon>Ascomycota</taxon>
        <taxon>Pezizomycotina</taxon>
        <taxon>Dothideomycetes</taxon>
        <taxon>Pleosporomycetidae</taxon>
        <taxon>Gloniales</taxon>
        <taxon>Gloniaceae</taxon>
        <taxon>Glonium</taxon>
    </lineage>
</organism>
<dbReference type="PANTHER" id="PTHR21240:SF28">
    <property type="entry name" value="ISO-OROTATE DECARBOXYLASE (EUROFUNG)"/>
    <property type="match status" value="1"/>
</dbReference>
<proteinExistence type="inferred from homology"/>
<dbReference type="SUPFAM" id="SSF51556">
    <property type="entry name" value="Metallo-dependent hydrolases"/>
    <property type="match status" value="1"/>
</dbReference>
<dbReference type="InterPro" id="IPR032465">
    <property type="entry name" value="ACMSD"/>
</dbReference>
<keyword evidence="6" id="KW-1185">Reference proteome</keyword>
<dbReference type="Pfam" id="PF04909">
    <property type="entry name" value="Amidohydro_2"/>
    <property type="match status" value="1"/>
</dbReference>
<reference evidence="5 6" key="1">
    <citation type="journal article" date="2016" name="Nat. Commun.">
        <title>Ectomycorrhizal ecology is imprinted in the genome of the dominant symbiotic fungus Cenococcum geophilum.</title>
        <authorList>
            <consortium name="DOE Joint Genome Institute"/>
            <person name="Peter M."/>
            <person name="Kohler A."/>
            <person name="Ohm R.A."/>
            <person name="Kuo A."/>
            <person name="Krutzmann J."/>
            <person name="Morin E."/>
            <person name="Arend M."/>
            <person name="Barry K.W."/>
            <person name="Binder M."/>
            <person name="Choi C."/>
            <person name="Clum A."/>
            <person name="Copeland A."/>
            <person name="Grisel N."/>
            <person name="Haridas S."/>
            <person name="Kipfer T."/>
            <person name="LaButti K."/>
            <person name="Lindquist E."/>
            <person name="Lipzen A."/>
            <person name="Maire R."/>
            <person name="Meier B."/>
            <person name="Mihaltcheva S."/>
            <person name="Molinier V."/>
            <person name="Murat C."/>
            <person name="Poggeler S."/>
            <person name="Quandt C.A."/>
            <person name="Sperisen C."/>
            <person name="Tritt A."/>
            <person name="Tisserant E."/>
            <person name="Crous P.W."/>
            <person name="Henrissat B."/>
            <person name="Nehls U."/>
            <person name="Egli S."/>
            <person name="Spatafora J.W."/>
            <person name="Grigoriev I.V."/>
            <person name="Martin F.M."/>
        </authorList>
    </citation>
    <scope>NUCLEOTIDE SEQUENCE [LARGE SCALE GENOMIC DNA]</scope>
    <source>
        <strain evidence="5 6">CBS 207.34</strain>
    </source>
</reference>
<dbReference type="InterPro" id="IPR006680">
    <property type="entry name" value="Amidohydro-rel"/>
</dbReference>
<dbReference type="Gene3D" id="3.20.20.140">
    <property type="entry name" value="Metal-dependent hydrolases"/>
    <property type="match status" value="1"/>
</dbReference>
<evidence type="ECO:0000313" key="6">
    <source>
        <dbReference type="Proteomes" id="UP000250140"/>
    </source>
</evidence>
<feature type="domain" description="Amidohydrolase-related" evidence="4">
    <location>
        <begin position="4"/>
        <end position="361"/>
    </location>
</feature>
<dbReference type="GO" id="GO:0016787">
    <property type="term" value="F:hydrolase activity"/>
    <property type="evidence" value="ECO:0007669"/>
    <property type="project" value="InterPro"/>
</dbReference>
<evidence type="ECO:0000313" key="5">
    <source>
        <dbReference type="EMBL" id="OCL12394.1"/>
    </source>
</evidence>
<protein>
    <submittedName>
        <fullName evidence="5">Uracil-5-carboxylate decarboxylase</fullName>
    </submittedName>
</protein>
<evidence type="ECO:0000256" key="3">
    <source>
        <dbReference type="RuleBase" id="RU366045"/>
    </source>
</evidence>
<evidence type="ECO:0000259" key="4">
    <source>
        <dbReference type="Pfam" id="PF04909"/>
    </source>
</evidence>